<dbReference type="AlphaFoldDB" id="A0A2G6KC77"/>
<accession>A0A2G6KC77</accession>
<proteinExistence type="predicted"/>
<name>A0A2G6KC77_9BACT</name>
<reference evidence="1 2" key="1">
    <citation type="submission" date="2017-10" db="EMBL/GenBank/DDBJ databases">
        <title>Novel microbial diversity and functional potential in the marine mammal oral microbiome.</title>
        <authorList>
            <person name="Dudek N.K."/>
            <person name="Sun C.L."/>
            <person name="Burstein D."/>
            <person name="Kantor R.S."/>
            <person name="Aliaga Goltsman D.S."/>
            <person name="Bik E.M."/>
            <person name="Thomas B.C."/>
            <person name="Banfield J.F."/>
            <person name="Relman D.A."/>
        </authorList>
    </citation>
    <scope>NUCLEOTIDE SEQUENCE [LARGE SCALE GENOMIC DNA]</scope>
    <source>
        <strain evidence="1">DOLJORAL78_47_16</strain>
    </source>
</reference>
<gene>
    <name evidence="1" type="ORF">CSA56_12480</name>
</gene>
<protein>
    <submittedName>
        <fullName evidence="1">Uncharacterized protein</fullName>
    </submittedName>
</protein>
<evidence type="ECO:0000313" key="1">
    <source>
        <dbReference type="EMBL" id="PIE33278.1"/>
    </source>
</evidence>
<dbReference type="EMBL" id="PDSK01000101">
    <property type="protein sequence ID" value="PIE33278.1"/>
    <property type="molecule type" value="Genomic_DNA"/>
</dbReference>
<evidence type="ECO:0000313" key="2">
    <source>
        <dbReference type="Proteomes" id="UP000230821"/>
    </source>
</evidence>
<sequence>MSENIIQEIQKRMQEIEKTKAELWDTGAYDPMMEGEYWDCQIVLKQMQEGEGADISELQYKKQEGIIAAQQQIHKVAEKE</sequence>
<dbReference type="Proteomes" id="UP000230821">
    <property type="component" value="Unassembled WGS sequence"/>
</dbReference>
<organism evidence="1 2">
    <name type="scientific">candidate division KSB3 bacterium</name>
    <dbReference type="NCBI Taxonomy" id="2044937"/>
    <lineage>
        <taxon>Bacteria</taxon>
        <taxon>candidate division KSB3</taxon>
    </lineage>
</organism>
<comment type="caution">
    <text evidence="1">The sequence shown here is derived from an EMBL/GenBank/DDBJ whole genome shotgun (WGS) entry which is preliminary data.</text>
</comment>